<evidence type="ECO:0000313" key="2">
    <source>
        <dbReference type="Proteomes" id="UP001178461"/>
    </source>
</evidence>
<keyword evidence="2" id="KW-1185">Reference proteome</keyword>
<sequence length="107" mass="12399">MQWGLCGCKKHATGNEGENPKRHLSKFRREMLQKKKNELDHLRQKKPDERRHRAYPERRGCAISVTERRLKHRGIVCHNVPCMKTPGDAIGGCTRFHIERGGVKDCV</sequence>
<dbReference type="EMBL" id="OX395127">
    <property type="protein sequence ID" value="CAI5766894.1"/>
    <property type="molecule type" value="Genomic_DNA"/>
</dbReference>
<dbReference type="Proteomes" id="UP001178461">
    <property type="component" value="Chromosome 2"/>
</dbReference>
<dbReference type="AlphaFoldDB" id="A0AA35JX57"/>
<name>A0AA35JX57_9SAUR</name>
<proteinExistence type="predicted"/>
<accession>A0AA35JX57</accession>
<protein>
    <submittedName>
        <fullName evidence="1">Uncharacterized protein</fullName>
    </submittedName>
</protein>
<evidence type="ECO:0000313" key="1">
    <source>
        <dbReference type="EMBL" id="CAI5766894.1"/>
    </source>
</evidence>
<gene>
    <name evidence="1" type="ORF">PODLI_1B040370</name>
</gene>
<reference evidence="1" key="1">
    <citation type="submission" date="2022-12" db="EMBL/GenBank/DDBJ databases">
        <authorList>
            <person name="Alioto T."/>
            <person name="Alioto T."/>
            <person name="Gomez Garrido J."/>
        </authorList>
    </citation>
    <scope>NUCLEOTIDE SEQUENCE</scope>
</reference>
<organism evidence="1 2">
    <name type="scientific">Podarcis lilfordi</name>
    <name type="common">Lilford's wall lizard</name>
    <dbReference type="NCBI Taxonomy" id="74358"/>
    <lineage>
        <taxon>Eukaryota</taxon>
        <taxon>Metazoa</taxon>
        <taxon>Chordata</taxon>
        <taxon>Craniata</taxon>
        <taxon>Vertebrata</taxon>
        <taxon>Euteleostomi</taxon>
        <taxon>Lepidosauria</taxon>
        <taxon>Squamata</taxon>
        <taxon>Bifurcata</taxon>
        <taxon>Unidentata</taxon>
        <taxon>Episquamata</taxon>
        <taxon>Laterata</taxon>
        <taxon>Lacertibaenia</taxon>
        <taxon>Lacertidae</taxon>
        <taxon>Podarcis</taxon>
    </lineage>
</organism>